<dbReference type="GO" id="GO:0004674">
    <property type="term" value="F:protein serine/threonine kinase activity"/>
    <property type="evidence" value="ECO:0007669"/>
    <property type="project" value="TreeGrafter"/>
</dbReference>
<dbReference type="GO" id="GO:0005634">
    <property type="term" value="C:nucleus"/>
    <property type="evidence" value="ECO:0007669"/>
    <property type="project" value="TreeGrafter"/>
</dbReference>
<dbReference type="InterPro" id="IPR036940">
    <property type="entry name" value="PI3/4_kinase_cat_sf"/>
</dbReference>
<accession>A0AAD3HLU3</accession>
<feature type="domain" description="PI3K/PI4K catalytic" evidence="1">
    <location>
        <begin position="1"/>
        <end position="189"/>
    </location>
</feature>
<keyword evidence="3" id="KW-1185">Reference proteome</keyword>
<feature type="non-terminal residue" evidence="2">
    <location>
        <position position="1"/>
    </location>
</feature>
<dbReference type="PANTHER" id="PTHR11139">
    <property type="entry name" value="ATAXIA TELANGIECTASIA MUTATED ATM -RELATED"/>
    <property type="match status" value="1"/>
</dbReference>
<comment type="caution">
    <text evidence="2">The sequence shown here is derived from an EMBL/GenBank/DDBJ whole genome shotgun (WGS) entry which is preliminary data.</text>
</comment>
<dbReference type="InterPro" id="IPR050517">
    <property type="entry name" value="DDR_Repair_Kinase"/>
</dbReference>
<dbReference type="InterPro" id="IPR011009">
    <property type="entry name" value="Kinase-like_dom_sf"/>
</dbReference>
<dbReference type="PANTHER" id="PTHR11139:SF124">
    <property type="entry name" value="NON-SPECIFIC SERINE_THREONINE PROTEIN KINASE"/>
    <property type="match status" value="1"/>
</dbReference>
<evidence type="ECO:0000313" key="3">
    <source>
        <dbReference type="Proteomes" id="UP001054857"/>
    </source>
</evidence>
<reference evidence="2 3" key="1">
    <citation type="journal article" date="2021" name="Sci. Rep.">
        <title>Genome sequencing of the multicellular alga Astrephomene provides insights into convergent evolution of germ-soma differentiation.</title>
        <authorList>
            <person name="Yamashita S."/>
            <person name="Yamamoto K."/>
            <person name="Matsuzaki R."/>
            <person name="Suzuki S."/>
            <person name="Yamaguchi H."/>
            <person name="Hirooka S."/>
            <person name="Minakuchi Y."/>
            <person name="Miyagishima S."/>
            <person name="Kawachi M."/>
            <person name="Toyoda A."/>
            <person name="Nozaki H."/>
        </authorList>
    </citation>
    <scope>NUCLEOTIDE SEQUENCE [LARGE SCALE GENOMIC DNA]</scope>
    <source>
        <strain evidence="2 3">NIES-4017</strain>
    </source>
</reference>
<protein>
    <recommendedName>
        <fullName evidence="1">PI3K/PI4K catalytic domain-containing protein</fullName>
    </recommendedName>
</protein>
<dbReference type="Proteomes" id="UP001054857">
    <property type="component" value="Unassembled WGS sequence"/>
</dbReference>
<dbReference type="Gene3D" id="1.10.1070.11">
    <property type="entry name" value="Phosphatidylinositol 3-/4-kinase, catalytic domain"/>
    <property type="match status" value="1"/>
</dbReference>
<gene>
    <name evidence="2" type="ORF">Agub_g6704</name>
</gene>
<dbReference type="EMBL" id="BMAR01000009">
    <property type="protein sequence ID" value="GFR45336.1"/>
    <property type="molecule type" value="Genomic_DNA"/>
</dbReference>
<dbReference type="AlphaFoldDB" id="A0AAD3HLU3"/>
<organism evidence="2 3">
    <name type="scientific">Astrephomene gubernaculifera</name>
    <dbReference type="NCBI Taxonomy" id="47775"/>
    <lineage>
        <taxon>Eukaryota</taxon>
        <taxon>Viridiplantae</taxon>
        <taxon>Chlorophyta</taxon>
        <taxon>core chlorophytes</taxon>
        <taxon>Chlorophyceae</taxon>
        <taxon>CS clade</taxon>
        <taxon>Chlamydomonadales</taxon>
        <taxon>Astrephomenaceae</taxon>
        <taxon>Astrephomene</taxon>
    </lineage>
</organism>
<dbReference type="InterPro" id="IPR000403">
    <property type="entry name" value="PI3/4_kinase_cat_dom"/>
</dbReference>
<feature type="non-terminal residue" evidence="2">
    <location>
        <position position="189"/>
    </location>
</feature>
<name>A0AAD3HLU3_9CHLO</name>
<proteinExistence type="predicted"/>
<evidence type="ECO:0000313" key="2">
    <source>
        <dbReference type="EMBL" id="GFR45336.1"/>
    </source>
</evidence>
<evidence type="ECO:0000259" key="1">
    <source>
        <dbReference type="PROSITE" id="PS50290"/>
    </source>
</evidence>
<dbReference type="Pfam" id="PF00454">
    <property type="entry name" value="PI3_PI4_kinase"/>
    <property type="match status" value="1"/>
</dbReference>
<dbReference type="SUPFAM" id="SSF56112">
    <property type="entry name" value="Protein kinase-like (PK-like)"/>
    <property type="match status" value="1"/>
</dbReference>
<dbReference type="PROSITE" id="PS50290">
    <property type="entry name" value="PI3_4_KINASE_3"/>
    <property type="match status" value="1"/>
</dbReference>
<sequence>YCVVPLSPALGLLQFVPGTRPLQAVLTDTPQRAEQEAQASEQYSLFIKAASLSEGPDQLQRTLQQLQLQRQQQQQHLHVHHHAMPAGPREFYQMYVNADAATTVRMFKQISSLLPPSLLRTTLLRSCGHTPELFLARRARLTSSLSAGCCWGWLAGAGDRHPGNLLLQPATGALVHIDFGYSFGSATQV</sequence>